<keyword evidence="5" id="KW-1185">Reference proteome</keyword>
<dbReference type="SUPFAM" id="SSF56925">
    <property type="entry name" value="OMPA-like"/>
    <property type="match status" value="1"/>
</dbReference>
<dbReference type="Gene3D" id="2.40.160.20">
    <property type="match status" value="1"/>
</dbReference>
<evidence type="ECO:0000259" key="3">
    <source>
        <dbReference type="Pfam" id="PF13505"/>
    </source>
</evidence>
<proteinExistence type="predicted"/>
<protein>
    <submittedName>
        <fullName evidence="4">Porin family protein</fullName>
    </submittedName>
</protein>
<accession>A0ABT0KJ79</accession>
<keyword evidence="1 2" id="KW-0732">Signal</keyword>
<reference evidence="4 5" key="1">
    <citation type="submission" date="2022-01" db="EMBL/GenBank/DDBJ databases">
        <title>Whole genome-based taxonomy of the Shewanellaceae.</title>
        <authorList>
            <person name="Martin-Rodriguez A.J."/>
        </authorList>
    </citation>
    <scope>NUCLEOTIDE SEQUENCE [LARGE SCALE GENOMIC DNA]</scope>
    <source>
        <strain evidence="4 5">DSM 24955</strain>
    </source>
</reference>
<dbReference type="InterPro" id="IPR011250">
    <property type="entry name" value="OMP/PagP_B-barrel"/>
</dbReference>
<evidence type="ECO:0000256" key="2">
    <source>
        <dbReference type="SAM" id="SignalP"/>
    </source>
</evidence>
<gene>
    <name evidence="4" type="ORF">L2737_00905</name>
</gene>
<evidence type="ECO:0000313" key="5">
    <source>
        <dbReference type="Proteomes" id="UP001202134"/>
    </source>
</evidence>
<feature type="signal peptide" evidence="2">
    <location>
        <begin position="1"/>
        <end position="24"/>
    </location>
</feature>
<dbReference type="Proteomes" id="UP001202134">
    <property type="component" value="Unassembled WGS sequence"/>
</dbReference>
<feature type="chain" id="PRO_5047292983" evidence="2">
    <location>
        <begin position="25"/>
        <end position="207"/>
    </location>
</feature>
<evidence type="ECO:0000313" key="4">
    <source>
        <dbReference type="EMBL" id="MCL1043891.1"/>
    </source>
</evidence>
<sequence>MKLTAIASFVTIVSTAAISFSSQAEIYVSPFGGYSFGSSEFDISDPNTSESGKLKISESEHYGVMIGTTTKDPGNIYFLYSTQATDVRNGAFSNEVFNELDVDYFHLGGSLYFPNGKFKPYVTVTAGATHMRPSGDYSSETRFSMGFGGGAAYEITPQVALFADVRGYATFVNSDNTFFCGPNECVWHISADVMWQGQANVGLEIKF</sequence>
<evidence type="ECO:0000256" key="1">
    <source>
        <dbReference type="ARBA" id="ARBA00022729"/>
    </source>
</evidence>
<dbReference type="InterPro" id="IPR027385">
    <property type="entry name" value="Beta-barrel_OMP"/>
</dbReference>
<organism evidence="4 5">
    <name type="scientific">Shewanella electrodiphila</name>
    <dbReference type="NCBI Taxonomy" id="934143"/>
    <lineage>
        <taxon>Bacteria</taxon>
        <taxon>Pseudomonadati</taxon>
        <taxon>Pseudomonadota</taxon>
        <taxon>Gammaproteobacteria</taxon>
        <taxon>Alteromonadales</taxon>
        <taxon>Shewanellaceae</taxon>
        <taxon>Shewanella</taxon>
    </lineage>
</organism>
<name>A0ABT0KJ79_9GAMM</name>
<dbReference type="RefSeq" id="WP_102529844.1">
    <property type="nucleotide sequence ID" value="NZ_JAKIKU010000001.1"/>
</dbReference>
<dbReference type="Pfam" id="PF13505">
    <property type="entry name" value="OMP_b-brl"/>
    <property type="match status" value="1"/>
</dbReference>
<comment type="caution">
    <text evidence="4">The sequence shown here is derived from an EMBL/GenBank/DDBJ whole genome shotgun (WGS) entry which is preliminary data.</text>
</comment>
<dbReference type="EMBL" id="JAKIKU010000001">
    <property type="protein sequence ID" value="MCL1043891.1"/>
    <property type="molecule type" value="Genomic_DNA"/>
</dbReference>
<feature type="domain" description="Outer membrane protein beta-barrel" evidence="3">
    <location>
        <begin position="6"/>
        <end position="207"/>
    </location>
</feature>